<dbReference type="Pfam" id="PF15891">
    <property type="entry name" value="Nuc_deoxyri_tr2"/>
    <property type="match status" value="1"/>
</dbReference>
<sequence length="183" mass="20989">MKLTNDKSLTAGKRGFLILFLSLLLPVGLFAQSEVIVLRPDDKGADLDETVYQKIFLAGTIDMGKSVDWQKATCDWFRALPEGRYLLFNPRRDKGLSGEMSDFEHQVNWELEHLEKADLIIMNILASSKSPITLLEMGLFMRSGKLRVICEPGFYRYDNVRLTCARYGVPLYQNMDDFLKTIR</sequence>
<name>A0A173V9Z5_PARDI</name>
<dbReference type="RefSeq" id="WP_009275040.1">
    <property type="nucleotide sequence ID" value="NZ_CAXSUO010000008.1"/>
</dbReference>
<reference evidence="1 2" key="1">
    <citation type="submission" date="2015-09" db="EMBL/GenBank/DDBJ databases">
        <authorList>
            <consortium name="Pathogen Informatics"/>
        </authorList>
    </citation>
    <scope>NUCLEOTIDE SEQUENCE [LARGE SCALE GENOMIC DNA]</scope>
    <source>
        <strain evidence="1 2">2789STDY5608872</strain>
    </source>
</reference>
<organism evidence="1 2">
    <name type="scientific">Parabacteroides distasonis</name>
    <dbReference type="NCBI Taxonomy" id="823"/>
    <lineage>
        <taxon>Bacteria</taxon>
        <taxon>Pseudomonadati</taxon>
        <taxon>Bacteroidota</taxon>
        <taxon>Bacteroidia</taxon>
        <taxon>Bacteroidales</taxon>
        <taxon>Tannerellaceae</taxon>
        <taxon>Parabacteroides</taxon>
    </lineage>
</organism>
<evidence type="ECO:0000313" key="2">
    <source>
        <dbReference type="Proteomes" id="UP000095591"/>
    </source>
</evidence>
<evidence type="ECO:0008006" key="3">
    <source>
        <dbReference type="Google" id="ProtNLM"/>
    </source>
</evidence>
<evidence type="ECO:0000313" key="1">
    <source>
        <dbReference type="EMBL" id="CUN24033.1"/>
    </source>
</evidence>
<dbReference type="AlphaFoldDB" id="A0A173V9Z5"/>
<proteinExistence type="predicted"/>
<dbReference type="EMBL" id="CYXP01000006">
    <property type="protein sequence ID" value="CUN24033.1"/>
    <property type="molecule type" value="Genomic_DNA"/>
</dbReference>
<dbReference type="Proteomes" id="UP000095591">
    <property type="component" value="Unassembled WGS sequence"/>
</dbReference>
<dbReference type="Gene3D" id="3.40.50.450">
    <property type="match status" value="1"/>
</dbReference>
<dbReference type="InterPro" id="IPR039470">
    <property type="entry name" value="Nuc_deoxyri_tr2"/>
</dbReference>
<protein>
    <recommendedName>
        <fullName evidence="3">Nucleoside 2-deoxyribosyltransferase</fullName>
    </recommendedName>
</protein>
<accession>A0A173V9Z5</accession>
<gene>
    <name evidence="1" type="ORF">ERS852429_02824</name>
</gene>